<comment type="subcellular location">
    <subcellularLocation>
        <location evidence="1">Cytoplasm</location>
        <location evidence="1">Cytoskeleton</location>
    </subcellularLocation>
</comment>
<evidence type="ECO:0000256" key="5">
    <source>
        <dbReference type="ARBA" id="ARBA00059434"/>
    </source>
</evidence>
<dbReference type="Proteomes" id="UP001233999">
    <property type="component" value="Unassembled WGS sequence"/>
</dbReference>
<gene>
    <name evidence="12" type="ORF">L9F63_023520</name>
</gene>
<evidence type="ECO:0000313" key="13">
    <source>
        <dbReference type="Proteomes" id="UP001233999"/>
    </source>
</evidence>
<organism evidence="12 13">
    <name type="scientific">Diploptera punctata</name>
    <name type="common">Pacific beetle cockroach</name>
    <dbReference type="NCBI Taxonomy" id="6984"/>
    <lineage>
        <taxon>Eukaryota</taxon>
        <taxon>Metazoa</taxon>
        <taxon>Ecdysozoa</taxon>
        <taxon>Arthropoda</taxon>
        <taxon>Hexapoda</taxon>
        <taxon>Insecta</taxon>
        <taxon>Pterygota</taxon>
        <taxon>Neoptera</taxon>
        <taxon>Polyneoptera</taxon>
        <taxon>Dictyoptera</taxon>
        <taxon>Blattodea</taxon>
        <taxon>Blaberoidea</taxon>
        <taxon>Blaberidae</taxon>
        <taxon>Diplopterinae</taxon>
        <taxon>Diploptera</taxon>
    </lineage>
</organism>
<protein>
    <recommendedName>
        <fullName evidence="7">UBX domain-containing protein 11</fullName>
    </recommendedName>
    <alternativeName>
        <fullName evidence="9">Socius</fullName>
    </alternativeName>
    <alternativeName>
        <fullName evidence="8">UBX domain-containing protein 5</fullName>
    </alternativeName>
</protein>
<feature type="compositionally biased region" description="Basic and acidic residues" evidence="10">
    <location>
        <begin position="406"/>
        <end position="415"/>
    </location>
</feature>
<reference evidence="12" key="2">
    <citation type="submission" date="2023-05" db="EMBL/GenBank/DDBJ databases">
        <authorList>
            <person name="Fouks B."/>
        </authorList>
    </citation>
    <scope>NUCLEOTIDE SEQUENCE</scope>
    <source>
        <strain evidence="12">Stay&amp;Tobe</strain>
        <tissue evidence="12">Testes</tissue>
    </source>
</reference>
<dbReference type="PANTHER" id="PTHR23333">
    <property type="entry name" value="UBX DOMAIN CONTAINING PROTEIN"/>
    <property type="match status" value="1"/>
</dbReference>
<evidence type="ECO:0000256" key="1">
    <source>
        <dbReference type="ARBA" id="ARBA00004245"/>
    </source>
</evidence>
<name>A0AAD8E8L6_DIPPU</name>
<evidence type="ECO:0000256" key="9">
    <source>
        <dbReference type="ARBA" id="ARBA00081109"/>
    </source>
</evidence>
<keyword evidence="2" id="KW-0963">Cytoplasm</keyword>
<proteinExistence type="predicted"/>
<dbReference type="FunFam" id="3.30.420.210:FF:000003">
    <property type="entry name" value="UBX domain protein 11"/>
    <property type="match status" value="1"/>
</dbReference>
<dbReference type="EMBL" id="JASPKZ010007957">
    <property type="protein sequence ID" value="KAJ9581305.1"/>
    <property type="molecule type" value="Genomic_DNA"/>
</dbReference>
<feature type="domain" description="SEP" evidence="11">
    <location>
        <begin position="173"/>
        <end position="237"/>
    </location>
</feature>
<dbReference type="GO" id="GO:0043161">
    <property type="term" value="P:proteasome-mediated ubiquitin-dependent protein catabolic process"/>
    <property type="evidence" value="ECO:0007669"/>
    <property type="project" value="TreeGrafter"/>
</dbReference>
<evidence type="ECO:0000256" key="2">
    <source>
        <dbReference type="ARBA" id="ARBA00022490"/>
    </source>
</evidence>
<evidence type="ECO:0000256" key="6">
    <source>
        <dbReference type="ARBA" id="ARBA00062345"/>
    </source>
</evidence>
<feature type="region of interest" description="Disordered" evidence="10">
    <location>
        <begin position="403"/>
        <end position="425"/>
    </location>
</feature>
<keyword evidence="4" id="KW-0206">Cytoskeleton</keyword>
<comment type="subunit">
    <text evidence="6">Interacts with GNA12, GNA13, RND1, RND2 and RND3.</text>
</comment>
<dbReference type="PANTHER" id="PTHR23333:SF4">
    <property type="entry name" value="UBX DOMAIN-CONTAINING PROTEIN 11"/>
    <property type="match status" value="1"/>
</dbReference>
<feature type="region of interest" description="Disordered" evidence="10">
    <location>
        <begin position="358"/>
        <end position="385"/>
    </location>
</feature>
<keyword evidence="3" id="KW-0175">Coiled coil</keyword>
<dbReference type="InterPro" id="IPR012989">
    <property type="entry name" value="SEP_domain"/>
</dbReference>
<dbReference type="Gene3D" id="3.30.420.210">
    <property type="entry name" value="SEP domain"/>
    <property type="match status" value="1"/>
</dbReference>
<dbReference type="AlphaFoldDB" id="A0AAD8E8L6"/>
<evidence type="ECO:0000256" key="8">
    <source>
        <dbReference type="ARBA" id="ARBA00075811"/>
    </source>
</evidence>
<comment type="function">
    <text evidence="5">May be involved in the reorganization of actin cytoskeleton mediated by RND1, RND2 and RND3. Promotes RHOA activation mediated by GNA12 and GNA13.</text>
</comment>
<dbReference type="Pfam" id="PF08059">
    <property type="entry name" value="SEP"/>
    <property type="match status" value="1"/>
</dbReference>
<feature type="compositionally biased region" description="Polar residues" evidence="10">
    <location>
        <begin position="370"/>
        <end position="385"/>
    </location>
</feature>
<dbReference type="InterPro" id="IPR036241">
    <property type="entry name" value="NSFL1C_SEP_dom_sf"/>
</dbReference>
<dbReference type="GO" id="GO:0005856">
    <property type="term" value="C:cytoskeleton"/>
    <property type="evidence" value="ECO:0007669"/>
    <property type="project" value="UniProtKB-SubCell"/>
</dbReference>
<evidence type="ECO:0000259" key="11">
    <source>
        <dbReference type="PROSITE" id="PS51399"/>
    </source>
</evidence>
<evidence type="ECO:0000256" key="10">
    <source>
        <dbReference type="SAM" id="MobiDB-lite"/>
    </source>
</evidence>
<sequence length="425" mass="48012">MDLNDNLAEGETNNSIDYISMLASTLYRADKQLQILEDKLRLSEKACLKKDLKIVELQKKLTQMLKNSIYSNEDSSPSSSIPDSARMHNQELFSLERKCEKLQNKVCEMVNFLADYGLVWVGEDNKSKLSPFFNGKSPDFPRLLQCIEDLNQMAGYGEPQIYFTNEGATFKTPDSIPLVLYADGLTLFSGPFRAYTTRSTQQFLQDILDGFFPSELQHDYPDGVCFQVIDKHEISYKSGRKWKPFVGKGYKLGCKGSNDDDADMHEIAHKSTMSNEIKSQKVSRVHSVESSIHRDIQCGDNEAIKVISSENSNCDISNYKWKSSILNSLFNIPSNNIQTTEFQGKKRILHPQKLASVPVTSKKREEHKQSTASVIKTSSGSCSSRKYSASSLISADINSNKKIKHNKDSESKREFQIIGEEEISN</sequence>
<evidence type="ECO:0000256" key="3">
    <source>
        <dbReference type="ARBA" id="ARBA00023054"/>
    </source>
</evidence>
<comment type="caution">
    <text evidence="12">The sequence shown here is derived from an EMBL/GenBank/DDBJ whole genome shotgun (WGS) entry which is preliminary data.</text>
</comment>
<keyword evidence="13" id="KW-1185">Reference proteome</keyword>
<dbReference type="PROSITE" id="PS51399">
    <property type="entry name" value="SEP"/>
    <property type="match status" value="1"/>
</dbReference>
<evidence type="ECO:0000256" key="4">
    <source>
        <dbReference type="ARBA" id="ARBA00023212"/>
    </source>
</evidence>
<dbReference type="GO" id="GO:0043130">
    <property type="term" value="F:ubiquitin binding"/>
    <property type="evidence" value="ECO:0007669"/>
    <property type="project" value="TreeGrafter"/>
</dbReference>
<evidence type="ECO:0000313" key="12">
    <source>
        <dbReference type="EMBL" id="KAJ9581305.1"/>
    </source>
</evidence>
<evidence type="ECO:0000256" key="7">
    <source>
        <dbReference type="ARBA" id="ARBA00073759"/>
    </source>
</evidence>
<accession>A0AAD8E8L6</accession>
<dbReference type="SUPFAM" id="SSF102848">
    <property type="entry name" value="NSFL1 (p97 ATPase) cofactor p47, SEP domain"/>
    <property type="match status" value="1"/>
</dbReference>
<reference evidence="12" key="1">
    <citation type="journal article" date="2023" name="IScience">
        <title>Live-bearing cockroach genome reveals convergent evolutionary mechanisms linked to viviparity in insects and beyond.</title>
        <authorList>
            <person name="Fouks B."/>
            <person name="Harrison M.C."/>
            <person name="Mikhailova A.A."/>
            <person name="Marchal E."/>
            <person name="English S."/>
            <person name="Carruthers M."/>
            <person name="Jennings E.C."/>
            <person name="Chiamaka E.L."/>
            <person name="Frigard R.A."/>
            <person name="Pippel M."/>
            <person name="Attardo G.M."/>
            <person name="Benoit J.B."/>
            <person name="Bornberg-Bauer E."/>
            <person name="Tobe S.S."/>
        </authorList>
    </citation>
    <scope>NUCLEOTIDE SEQUENCE</scope>
    <source>
        <strain evidence="12">Stay&amp;Tobe</strain>
    </source>
</reference>